<evidence type="ECO:0000313" key="1">
    <source>
        <dbReference type="EMBL" id="KRM41074.1"/>
    </source>
</evidence>
<gene>
    <name evidence="1" type="ORF">FD47_GL002560</name>
</gene>
<comment type="caution">
    <text evidence="1">The sequence shown here is derived from an EMBL/GenBank/DDBJ whole genome shotgun (WGS) entry which is preliminary data.</text>
</comment>
<dbReference type="EMBL" id="AZFZ01000068">
    <property type="protein sequence ID" value="KRM41074.1"/>
    <property type="molecule type" value="Genomic_DNA"/>
</dbReference>
<name>A0A0R1YFI1_9LACO</name>
<protein>
    <submittedName>
        <fullName evidence="1">Uncharacterized protein</fullName>
    </submittedName>
</protein>
<dbReference type="Proteomes" id="UP000051010">
    <property type="component" value="Unassembled WGS sequence"/>
</dbReference>
<dbReference type="RefSeq" id="WP_054736130.1">
    <property type="nucleotide sequence ID" value="NZ_AZFZ01000068.1"/>
</dbReference>
<organism evidence="1 2">
    <name type="scientific">Lentilactobacillus parafarraginis DSM 18390 = JCM 14109</name>
    <dbReference type="NCBI Taxonomy" id="1423786"/>
    <lineage>
        <taxon>Bacteria</taxon>
        <taxon>Bacillati</taxon>
        <taxon>Bacillota</taxon>
        <taxon>Bacilli</taxon>
        <taxon>Lactobacillales</taxon>
        <taxon>Lactobacillaceae</taxon>
        <taxon>Lentilactobacillus</taxon>
    </lineage>
</organism>
<reference evidence="1 2" key="1">
    <citation type="journal article" date="2015" name="Genome Announc.">
        <title>Expanding the biotechnology potential of lactobacilli through comparative genomics of 213 strains and associated genera.</title>
        <authorList>
            <person name="Sun Z."/>
            <person name="Harris H.M."/>
            <person name="McCann A."/>
            <person name="Guo C."/>
            <person name="Argimon S."/>
            <person name="Zhang W."/>
            <person name="Yang X."/>
            <person name="Jeffery I.B."/>
            <person name="Cooney J.C."/>
            <person name="Kagawa T.F."/>
            <person name="Liu W."/>
            <person name="Song Y."/>
            <person name="Salvetti E."/>
            <person name="Wrobel A."/>
            <person name="Rasinkangas P."/>
            <person name="Parkhill J."/>
            <person name="Rea M.C."/>
            <person name="O'Sullivan O."/>
            <person name="Ritari J."/>
            <person name="Douillard F.P."/>
            <person name="Paul Ross R."/>
            <person name="Yang R."/>
            <person name="Briner A.E."/>
            <person name="Felis G.E."/>
            <person name="de Vos W.M."/>
            <person name="Barrangou R."/>
            <person name="Klaenhammer T.R."/>
            <person name="Caufield P.W."/>
            <person name="Cui Y."/>
            <person name="Zhang H."/>
            <person name="O'Toole P.W."/>
        </authorList>
    </citation>
    <scope>NUCLEOTIDE SEQUENCE [LARGE SCALE GENOMIC DNA]</scope>
    <source>
        <strain evidence="1 2">DSM 18390</strain>
    </source>
</reference>
<evidence type="ECO:0000313" key="2">
    <source>
        <dbReference type="Proteomes" id="UP000051010"/>
    </source>
</evidence>
<accession>A0A0R1YFI1</accession>
<dbReference type="PATRIC" id="fig|1423786.4.peg.2681"/>
<dbReference type="AlphaFoldDB" id="A0A0R1YFI1"/>
<proteinExistence type="predicted"/>
<sequence>MQLPTAKNYLLLTETIARKPMLRTRFTAQAYFVLAALFDLINQGVLRIGETIEIVDNAKYADLPQYLDGLKKRINAEIKKGAQTKDALDLITSWDIANDIYDGIGSELLADQRVEKVPFKNNLDTHIIYVPTDAAREQVTRYLRDQMQASTVDQAAISLVVIMEQLGALRWLFPDKGELSELVVAFHRTVGDNAEYAGESRLAESAAKLITDKKFRMDSWLS</sequence>